<evidence type="ECO:0000313" key="2">
    <source>
        <dbReference type="Proteomes" id="UP001165960"/>
    </source>
</evidence>
<keyword evidence="2" id="KW-1185">Reference proteome</keyword>
<name>A0ACC2RTJ1_9FUNG</name>
<dbReference type="Proteomes" id="UP001165960">
    <property type="component" value="Unassembled WGS sequence"/>
</dbReference>
<organism evidence="1 2">
    <name type="scientific">Entomophthora muscae</name>
    <dbReference type="NCBI Taxonomy" id="34485"/>
    <lineage>
        <taxon>Eukaryota</taxon>
        <taxon>Fungi</taxon>
        <taxon>Fungi incertae sedis</taxon>
        <taxon>Zoopagomycota</taxon>
        <taxon>Entomophthoromycotina</taxon>
        <taxon>Entomophthoromycetes</taxon>
        <taxon>Entomophthorales</taxon>
        <taxon>Entomophthoraceae</taxon>
        <taxon>Entomophthora</taxon>
    </lineage>
</organism>
<accession>A0ACC2RTJ1</accession>
<dbReference type="EMBL" id="QTSX02006529">
    <property type="protein sequence ID" value="KAJ9053337.1"/>
    <property type="molecule type" value="Genomic_DNA"/>
</dbReference>
<reference evidence="1" key="1">
    <citation type="submission" date="2022-04" db="EMBL/GenBank/DDBJ databases">
        <title>Genome of the entomopathogenic fungus Entomophthora muscae.</title>
        <authorList>
            <person name="Elya C."/>
            <person name="Lovett B.R."/>
            <person name="Lee E."/>
            <person name="Macias A.M."/>
            <person name="Hajek A.E."/>
            <person name="De Bivort B.L."/>
            <person name="Kasson M.T."/>
            <person name="De Fine Licht H.H."/>
            <person name="Stajich J.E."/>
        </authorList>
    </citation>
    <scope>NUCLEOTIDE SEQUENCE</scope>
    <source>
        <strain evidence="1">Berkeley</strain>
    </source>
</reference>
<gene>
    <name evidence="1" type="ORF">DSO57_1025142</name>
</gene>
<evidence type="ECO:0000313" key="1">
    <source>
        <dbReference type="EMBL" id="KAJ9053337.1"/>
    </source>
</evidence>
<comment type="caution">
    <text evidence="1">The sequence shown here is derived from an EMBL/GenBank/DDBJ whole genome shotgun (WGS) entry which is preliminary data.</text>
</comment>
<protein>
    <submittedName>
        <fullName evidence="1">Uncharacterized protein</fullName>
    </submittedName>
</protein>
<proteinExistence type="predicted"/>
<sequence>MRLAYHSRDPRYNRLFPIKSVTGGLVCVLNEAALLQLLTDAIVQLSHCTSDVHWLQPHPTHTKCTVRNGFDLPVL</sequence>